<keyword evidence="3 10" id="KW-0645">Protease</keyword>
<evidence type="ECO:0000256" key="6">
    <source>
        <dbReference type="ARBA" id="ARBA00022989"/>
    </source>
</evidence>
<feature type="transmembrane region" description="Helical" evidence="8">
    <location>
        <begin position="38"/>
        <end position="64"/>
    </location>
</feature>
<evidence type="ECO:0000256" key="4">
    <source>
        <dbReference type="ARBA" id="ARBA00022692"/>
    </source>
</evidence>
<feature type="transmembrane region" description="Helical" evidence="8">
    <location>
        <begin position="123"/>
        <end position="139"/>
    </location>
</feature>
<dbReference type="AlphaFoldDB" id="A0ABD5AF88"/>
<keyword evidence="4 8" id="KW-0812">Transmembrane</keyword>
<dbReference type="GO" id="GO:0016020">
    <property type="term" value="C:membrane"/>
    <property type="evidence" value="ECO:0007669"/>
    <property type="project" value="UniProtKB-SubCell"/>
</dbReference>
<keyword evidence="7 8" id="KW-0472">Membrane</keyword>
<evidence type="ECO:0000256" key="8">
    <source>
        <dbReference type="SAM" id="Phobius"/>
    </source>
</evidence>
<keyword evidence="5 10" id="KW-0378">Hydrolase</keyword>
<dbReference type="Proteomes" id="UP001177883">
    <property type="component" value="Unassembled WGS sequence"/>
</dbReference>
<organism evidence="10 11">
    <name type="scientific">Vibrio splendidus</name>
    <dbReference type="NCBI Taxonomy" id="29497"/>
    <lineage>
        <taxon>Bacteria</taxon>
        <taxon>Pseudomonadati</taxon>
        <taxon>Pseudomonadota</taxon>
        <taxon>Gammaproteobacteria</taxon>
        <taxon>Vibrionales</taxon>
        <taxon>Vibrionaceae</taxon>
        <taxon>Vibrio</taxon>
    </lineage>
</organism>
<dbReference type="Gene3D" id="1.20.1540.10">
    <property type="entry name" value="Rhomboid-like"/>
    <property type="match status" value="1"/>
</dbReference>
<evidence type="ECO:0000313" key="11">
    <source>
        <dbReference type="Proteomes" id="UP001177883"/>
    </source>
</evidence>
<dbReference type="EC" id="3.4.21.105" evidence="10"/>
<feature type="transmembrane region" description="Helical" evidence="8">
    <location>
        <begin position="207"/>
        <end position="223"/>
    </location>
</feature>
<dbReference type="GO" id="GO:0008233">
    <property type="term" value="F:peptidase activity"/>
    <property type="evidence" value="ECO:0007669"/>
    <property type="project" value="UniProtKB-KW"/>
</dbReference>
<keyword evidence="6 8" id="KW-1133">Transmembrane helix</keyword>
<proteinExistence type="inferred from homology"/>
<reference evidence="10" key="1">
    <citation type="submission" date="2023-07" db="EMBL/GenBank/DDBJ databases">
        <title>Genome content predicts the carbon catabolic preferences of heterotrophic bacteria.</title>
        <authorList>
            <person name="Gralka M."/>
        </authorList>
    </citation>
    <scope>NUCLEOTIDE SEQUENCE</scope>
    <source>
        <strain evidence="10">6E03</strain>
    </source>
</reference>
<feature type="domain" description="Peptidase S54 rhomboid" evidence="9">
    <location>
        <begin position="87"/>
        <end position="221"/>
    </location>
</feature>
<evidence type="ECO:0000256" key="3">
    <source>
        <dbReference type="ARBA" id="ARBA00022670"/>
    </source>
</evidence>
<sequence>MIIFIVSVLAYVGSLVLIKPSPISLKSASITYLENIKFVWASMLSGLIVLSVFFLITNFTFLVVDENIYRLLALNNNTEHASMWPLQSITHLFIHENLIHLATNLIGLGLASVYERRVGAKRFLVVLLVGSFASIPSILFYSESVIIGGISGGVFGLAAAYFTDKKELSTKEWITAILLFLFIVFALAVDAEFMTRSNDALDMEIDHVGHLLGALGAIAYCRLRPQRKLSKCEDRAIQSI</sequence>
<dbReference type="Pfam" id="PF01694">
    <property type="entry name" value="Rhomboid"/>
    <property type="match status" value="1"/>
</dbReference>
<evidence type="ECO:0000259" key="9">
    <source>
        <dbReference type="Pfam" id="PF01694"/>
    </source>
</evidence>
<feature type="transmembrane region" description="Helical" evidence="8">
    <location>
        <begin position="174"/>
        <end position="195"/>
    </location>
</feature>
<evidence type="ECO:0000256" key="1">
    <source>
        <dbReference type="ARBA" id="ARBA00004141"/>
    </source>
</evidence>
<dbReference type="PANTHER" id="PTHR43066">
    <property type="entry name" value="RHOMBOID-RELATED PROTEIN"/>
    <property type="match status" value="1"/>
</dbReference>
<accession>A0ABD5AF88</accession>
<dbReference type="RefSeq" id="WP_102492106.1">
    <property type="nucleotide sequence ID" value="NZ_JAUYVK010000025.1"/>
</dbReference>
<dbReference type="SUPFAM" id="SSF144091">
    <property type="entry name" value="Rhomboid-like"/>
    <property type="match status" value="1"/>
</dbReference>
<evidence type="ECO:0000256" key="5">
    <source>
        <dbReference type="ARBA" id="ARBA00022801"/>
    </source>
</evidence>
<comment type="subcellular location">
    <subcellularLocation>
        <location evidence="1">Membrane</location>
        <topology evidence="1">Multi-pass membrane protein</topology>
    </subcellularLocation>
</comment>
<dbReference type="GO" id="GO:0006508">
    <property type="term" value="P:proteolysis"/>
    <property type="evidence" value="ECO:0007669"/>
    <property type="project" value="UniProtKB-KW"/>
</dbReference>
<name>A0ABD5AF88_VIBSP</name>
<dbReference type="PANTHER" id="PTHR43066:SF1">
    <property type="entry name" value="RHOMBOID PROTEIN 2"/>
    <property type="match status" value="1"/>
</dbReference>
<dbReference type="InterPro" id="IPR022764">
    <property type="entry name" value="Peptidase_S54_rhomboid_dom"/>
</dbReference>
<dbReference type="EMBL" id="JAUYVK010000025">
    <property type="protein sequence ID" value="MDP2491565.1"/>
    <property type="molecule type" value="Genomic_DNA"/>
</dbReference>
<evidence type="ECO:0000256" key="2">
    <source>
        <dbReference type="ARBA" id="ARBA00009045"/>
    </source>
</evidence>
<dbReference type="InterPro" id="IPR035952">
    <property type="entry name" value="Rhomboid-like_sf"/>
</dbReference>
<comment type="caution">
    <text evidence="10">The sequence shown here is derived from an EMBL/GenBank/DDBJ whole genome shotgun (WGS) entry which is preliminary data.</text>
</comment>
<evidence type="ECO:0000256" key="7">
    <source>
        <dbReference type="ARBA" id="ARBA00023136"/>
    </source>
</evidence>
<evidence type="ECO:0000313" key="10">
    <source>
        <dbReference type="EMBL" id="MDP2491565.1"/>
    </source>
</evidence>
<feature type="transmembrane region" description="Helical" evidence="8">
    <location>
        <begin position="145"/>
        <end position="162"/>
    </location>
</feature>
<gene>
    <name evidence="10" type="ORF">Q8W38_19630</name>
</gene>
<protein>
    <submittedName>
        <fullName evidence="10">Rhomboid family intramembrane serine protease</fullName>
        <ecNumber evidence="10">3.4.21.105</ecNumber>
    </submittedName>
</protein>
<comment type="similarity">
    <text evidence="2">Belongs to the peptidase S54 family.</text>
</comment>